<dbReference type="PANTHER" id="PTHR12736:SF21">
    <property type="entry name" value="LANC-LIKE PROTEIN 2"/>
    <property type="match status" value="1"/>
</dbReference>
<evidence type="ECO:0000313" key="2">
    <source>
        <dbReference type="EMBL" id="BES96848.1"/>
    </source>
</evidence>
<evidence type="ECO:0008006" key="4">
    <source>
        <dbReference type="Google" id="ProtNLM"/>
    </source>
</evidence>
<keyword evidence="3" id="KW-1185">Reference proteome</keyword>
<organism evidence="2 3">
    <name type="scientific">Nesidiocoris tenuis</name>
    <dbReference type="NCBI Taxonomy" id="355587"/>
    <lineage>
        <taxon>Eukaryota</taxon>
        <taxon>Metazoa</taxon>
        <taxon>Ecdysozoa</taxon>
        <taxon>Arthropoda</taxon>
        <taxon>Hexapoda</taxon>
        <taxon>Insecta</taxon>
        <taxon>Pterygota</taxon>
        <taxon>Neoptera</taxon>
        <taxon>Paraneoptera</taxon>
        <taxon>Hemiptera</taxon>
        <taxon>Heteroptera</taxon>
        <taxon>Panheteroptera</taxon>
        <taxon>Cimicomorpha</taxon>
        <taxon>Miridae</taxon>
        <taxon>Dicyphina</taxon>
        <taxon>Nesidiocoris</taxon>
    </lineage>
</organism>
<dbReference type="InterPro" id="IPR012341">
    <property type="entry name" value="6hp_glycosidase-like_sf"/>
</dbReference>
<comment type="similarity">
    <text evidence="1">Belongs to the LanC-like protein family.</text>
</comment>
<dbReference type="InterPro" id="IPR007822">
    <property type="entry name" value="LANC-like"/>
</dbReference>
<dbReference type="Proteomes" id="UP001307889">
    <property type="component" value="Chromosome 7"/>
</dbReference>
<dbReference type="InterPro" id="IPR020464">
    <property type="entry name" value="LanC-like_prot_euk"/>
</dbReference>
<protein>
    <recommendedName>
        <fullName evidence="4">LanC-like protein 2</fullName>
    </recommendedName>
</protein>
<dbReference type="PANTHER" id="PTHR12736">
    <property type="entry name" value="LANC-LIKE PROTEIN"/>
    <property type="match status" value="1"/>
</dbReference>
<name>A0ABN7AY05_9HEMI</name>
<evidence type="ECO:0000313" key="3">
    <source>
        <dbReference type="Proteomes" id="UP001307889"/>
    </source>
</evidence>
<dbReference type="SMART" id="SM01260">
    <property type="entry name" value="LANC_like"/>
    <property type="match status" value="1"/>
</dbReference>
<dbReference type="CDD" id="cd04794">
    <property type="entry name" value="euk_LANCL"/>
    <property type="match status" value="1"/>
</dbReference>
<accession>A0ABN7AY05</accession>
<dbReference type="EMBL" id="AP028915">
    <property type="protein sequence ID" value="BES96848.1"/>
    <property type="molecule type" value="Genomic_DNA"/>
</dbReference>
<dbReference type="PRINTS" id="PR01951">
    <property type="entry name" value="LANCEUKARYTE"/>
</dbReference>
<dbReference type="Pfam" id="PF05147">
    <property type="entry name" value="LANC_like"/>
    <property type="match status" value="1"/>
</dbReference>
<dbReference type="PRINTS" id="PR01950">
    <property type="entry name" value="LANCSUPER"/>
</dbReference>
<sequence>MDEKYYWTLKDIPPAKAHFFITPQNQMTNALLTKTQIIASRLFGLIEGYVYTARGHQDSSIYTGYSGIALIHFLIYKKTKDINSFKMAKELTDIALTKLSGVDVSFLTGDAGPLALGIILNSLDGDTIQSSALCLSLIQLGQNPSPDISCALIDGWAGYLYALLFVNKHAPGSIPYDVVRKVVMRIIDRGMKNSSNKGTKVPLVFEWKGLNYRGALYGTCGILYVLMCSNVLEEPELSRLIQPTVDDLVRVQKSTNFSSHEKSEESLVQWDLGAAGYVPLFIKASEMLHHSYLGYAKGAASIAWKRGLLKKGYSLCHGVPGNAYSFLSIYRKTNNRRQLLRAMAFMEWCLTWPRYEDYLPDRPFSLFKGYSSLIYFFNDMRDMSNTAFPGYEL</sequence>
<dbReference type="Gene3D" id="1.50.10.10">
    <property type="match status" value="1"/>
</dbReference>
<dbReference type="SUPFAM" id="SSF158745">
    <property type="entry name" value="LanC-like"/>
    <property type="match status" value="1"/>
</dbReference>
<reference evidence="2 3" key="1">
    <citation type="submission" date="2023-09" db="EMBL/GenBank/DDBJ databases">
        <title>Nesidiocoris tenuis whole genome shotgun sequence.</title>
        <authorList>
            <person name="Shibata T."/>
            <person name="Shimoda M."/>
            <person name="Kobayashi T."/>
            <person name="Uehara T."/>
        </authorList>
    </citation>
    <scope>NUCLEOTIDE SEQUENCE [LARGE SCALE GENOMIC DNA]</scope>
    <source>
        <strain evidence="2 3">Japan</strain>
    </source>
</reference>
<proteinExistence type="inferred from homology"/>
<evidence type="ECO:0000256" key="1">
    <source>
        <dbReference type="ARBA" id="ARBA00007179"/>
    </source>
</evidence>
<gene>
    <name evidence="2" type="ORF">NTJ_09661</name>
</gene>